<comment type="similarity">
    <text evidence="1">Belongs to the desulfoferrodoxin family.</text>
</comment>
<evidence type="ECO:0000313" key="8">
    <source>
        <dbReference type="Proteomes" id="UP000661435"/>
    </source>
</evidence>
<sequence>MKFYECSHCHNIIAYVKNSGVPVICCGEPMKELVPNTTDAANEKHVPVVKVEGTKVTVTVGSVEHPMLDEHYIMWIALETKQGNQRKELRPGARPVAEFRICEDDEVVAAYEYCNLHGLWKAEA</sequence>
<evidence type="ECO:0000256" key="2">
    <source>
        <dbReference type="ARBA" id="ARBA00022448"/>
    </source>
</evidence>
<dbReference type="Gene3D" id="2.60.40.730">
    <property type="entry name" value="SOR catalytic domain"/>
    <property type="match status" value="1"/>
</dbReference>
<evidence type="ECO:0000313" key="7">
    <source>
        <dbReference type="EMBL" id="MBC5733188.1"/>
    </source>
</evidence>
<dbReference type="Pfam" id="PF01880">
    <property type="entry name" value="Desulfoferrodox"/>
    <property type="match status" value="1"/>
</dbReference>
<dbReference type="Proteomes" id="UP000661435">
    <property type="component" value="Unassembled WGS sequence"/>
</dbReference>
<evidence type="ECO:0000256" key="5">
    <source>
        <dbReference type="ARBA" id="ARBA00023004"/>
    </source>
</evidence>
<organism evidence="7 8">
    <name type="scientific">Lawsonibacter hominis</name>
    <dbReference type="NCBI Taxonomy" id="2763053"/>
    <lineage>
        <taxon>Bacteria</taxon>
        <taxon>Bacillati</taxon>
        <taxon>Bacillota</taxon>
        <taxon>Clostridia</taxon>
        <taxon>Eubacteriales</taxon>
        <taxon>Oscillospiraceae</taxon>
        <taxon>Lawsonibacter</taxon>
    </lineage>
</organism>
<dbReference type="EMBL" id="JACOPP010000005">
    <property type="protein sequence ID" value="MBC5733188.1"/>
    <property type="molecule type" value="Genomic_DNA"/>
</dbReference>
<proteinExistence type="inferred from homology"/>
<comment type="caution">
    <text evidence="7">The sequence shown here is derived from an EMBL/GenBank/DDBJ whole genome shotgun (WGS) entry which is preliminary data.</text>
</comment>
<keyword evidence="5" id="KW-0408">Iron</keyword>
<protein>
    <submittedName>
        <fullName evidence="7">Desulfoferrodoxin</fullName>
    </submittedName>
</protein>
<keyword evidence="8" id="KW-1185">Reference proteome</keyword>
<evidence type="ECO:0000256" key="3">
    <source>
        <dbReference type="ARBA" id="ARBA00022723"/>
    </source>
</evidence>
<accession>A0A8J6MEN5</accession>
<feature type="domain" description="Desulfoferrodoxin ferrous iron-binding" evidence="6">
    <location>
        <begin position="38"/>
        <end position="122"/>
    </location>
</feature>
<dbReference type="AlphaFoldDB" id="A0A8J6MEN5"/>
<gene>
    <name evidence="7" type="ORF">H8S57_05545</name>
</gene>
<name>A0A8J6MEN5_9FIRM</name>
<dbReference type="PANTHER" id="PTHR36541:SF1">
    <property type="entry name" value="SUPEROXIDE REDUCTASE-RELATED"/>
    <property type="match status" value="1"/>
</dbReference>
<keyword evidence="3" id="KW-0479">Metal-binding</keyword>
<keyword evidence="2" id="KW-0813">Transport</keyword>
<dbReference type="GO" id="GO:0005506">
    <property type="term" value="F:iron ion binding"/>
    <property type="evidence" value="ECO:0007669"/>
    <property type="project" value="InterPro"/>
</dbReference>
<evidence type="ECO:0000256" key="4">
    <source>
        <dbReference type="ARBA" id="ARBA00022982"/>
    </source>
</evidence>
<dbReference type="InterPro" id="IPR002742">
    <property type="entry name" value="Desulfoferrodoxin_Fe-bd_dom"/>
</dbReference>
<dbReference type="SUPFAM" id="SSF49367">
    <property type="entry name" value="Superoxide reductase-like"/>
    <property type="match status" value="1"/>
</dbReference>
<reference evidence="7" key="1">
    <citation type="submission" date="2020-08" db="EMBL/GenBank/DDBJ databases">
        <title>Genome public.</title>
        <authorList>
            <person name="Liu C."/>
            <person name="Sun Q."/>
        </authorList>
    </citation>
    <scope>NUCLEOTIDE SEQUENCE</scope>
    <source>
        <strain evidence="7">NSJ-51</strain>
    </source>
</reference>
<evidence type="ECO:0000259" key="6">
    <source>
        <dbReference type="Pfam" id="PF01880"/>
    </source>
</evidence>
<dbReference type="InterPro" id="IPR036073">
    <property type="entry name" value="Desulfoferrodoxin_Fe-bd_dom_sf"/>
</dbReference>
<keyword evidence="4" id="KW-0249">Electron transport</keyword>
<dbReference type="RefSeq" id="WP_186907085.1">
    <property type="nucleotide sequence ID" value="NZ_JACOPP010000005.1"/>
</dbReference>
<dbReference type="PANTHER" id="PTHR36541">
    <property type="entry name" value="SUPEROXIDE REDUCTASE-RELATED"/>
    <property type="match status" value="1"/>
</dbReference>
<dbReference type="NCBIfam" id="TIGR00332">
    <property type="entry name" value="neela_ferrous"/>
    <property type="match status" value="1"/>
</dbReference>
<evidence type="ECO:0000256" key="1">
    <source>
        <dbReference type="ARBA" id="ARBA00005941"/>
    </source>
</evidence>
<dbReference type="InterPro" id="IPR051233">
    <property type="entry name" value="Desulfoferrodoxin_SOR"/>
</dbReference>
<dbReference type="GO" id="GO:0050605">
    <property type="term" value="F:superoxide reductase activity"/>
    <property type="evidence" value="ECO:0007669"/>
    <property type="project" value="UniProtKB-EC"/>
</dbReference>
<dbReference type="SUPFAM" id="SSF57802">
    <property type="entry name" value="Rubredoxin-like"/>
    <property type="match status" value="1"/>
</dbReference>